<evidence type="ECO:0000313" key="2">
    <source>
        <dbReference type="Proteomes" id="UP000299102"/>
    </source>
</evidence>
<accession>A0A4C1TA12</accession>
<comment type="caution">
    <text evidence="1">The sequence shown here is derived from an EMBL/GenBank/DDBJ whole genome shotgun (WGS) entry which is preliminary data.</text>
</comment>
<evidence type="ECO:0000313" key="1">
    <source>
        <dbReference type="EMBL" id="GBP10974.1"/>
    </source>
</evidence>
<reference evidence="1 2" key="1">
    <citation type="journal article" date="2019" name="Commun. Biol.">
        <title>The bagworm genome reveals a unique fibroin gene that provides high tensile strength.</title>
        <authorList>
            <person name="Kono N."/>
            <person name="Nakamura H."/>
            <person name="Ohtoshi R."/>
            <person name="Tomita M."/>
            <person name="Numata K."/>
            <person name="Arakawa K."/>
        </authorList>
    </citation>
    <scope>NUCLEOTIDE SEQUENCE [LARGE SCALE GENOMIC DNA]</scope>
</reference>
<gene>
    <name evidence="1" type="ORF">EVAR_5529_1</name>
</gene>
<proteinExistence type="predicted"/>
<name>A0A4C1TA12_EUMVA</name>
<organism evidence="1 2">
    <name type="scientific">Eumeta variegata</name>
    <name type="common">Bagworm moth</name>
    <name type="synonym">Eumeta japonica</name>
    <dbReference type="NCBI Taxonomy" id="151549"/>
    <lineage>
        <taxon>Eukaryota</taxon>
        <taxon>Metazoa</taxon>
        <taxon>Ecdysozoa</taxon>
        <taxon>Arthropoda</taxon>
        <taxon>Hexapoda</taxon>
        <taxon>Insecta</taxon>
        <taxon>Pterygota</taxon>
        <taxon>Neoptera</taxon>
        <taxon>Endopterygota</taxon>
        <taxon>Lepidoptera</taxon>
        <taxon>Glossata</taxon>
        <taxon>Ditrysia</taxon>
        <taxon>Tineoidea</taxon>
        <taxon>Psychidae</taxon>
        <taxon>Oiketicinae</taxon>
        <taxon>Eumeta</taxon>
    </lineage>
</organism>
<keyword evidence="2" id="KW-1185">Reference proteome</keyword>
<dbReference type="Proteomes" id="UP000299102">
    <property type="component" value="Unassembled WGS sequence"/>
</dbReference>
<dbReference type="EMBL" id="BGZK01000043">
    <property type="protein sequence ID" value="GBP10974.1"/>
    <property type="molecule type" value="Genomic_DNA"/>
</dbReference>
<sequence length="133" mass="14679">MVEEALRPVLKNTYTANQLWLAAPQSPSGTSSTASRYASNAASALVNLIPLSSSLIFGLKNVTRHKIQTVRTTDASIVLHLIRYLNGMRGRIVVAEDEFAARKLFPNFFKHCGQERTSRTTSQLLSVGFQTIL</sequence>
<protein>
    <submittedName>
        <fullName evidence="1">Uncharacterized protein</fullName>
    </submittedName>
</protein>
<dbReference type="AlphaFoldDB" id="A0A4C1TA12"/>